<evidence type="ECO:0000313" key="3">
    <source>
        <dbReference type="Proteomes" id="UP000266273"/>
    </source>
</evidence>
<reference evidence="2 3" key="1">
    <citation type="submission" date="2018-08" db="EMBL/GenBank/DDBJ databases">
        <title>Genomic Encyclopedia of Archaeal and Bacterial Type Strains, Phase II (KMG-II): from individual species to whole genera.</title>
        <authorList>
            <person name="Goeker M."/>
        </authorList>
    </citation>
    <scope>NUCLEOTIDE SEQUENCE [LARGE SCALE GENOMIC DNA]</scope>
    <source>
        <strain evidence="2 3">DSM 5002</strain>
    </source>
</reference>
<accession>A0A397PAS0</accession>
<name>A0A397PAS0_9HYPH</name>
<organism evidence="2 3">
    <name type="scientific">Dichotomicrobium thermohalophilum</name>
    <dbReference type="NCBI Taxonomy" id="933063"/>
    <lineage>
        <taxon>Bacteria</taxon>
        <taxon>Pseudomonadati</taxon>
        <taxon>Pseudomonadota</taxon>
        <taxon>Alphaproteobacteria</taxon>
        <taxon>Hyphomicrobiales</taxon>
        <taxon>Hyphomicrobiaceae</taxon>
        <taxon>Dichotomicrobium</taxon>
    </lineage>
</organism>
<feature type="region of interest" description="Disordered" evidence="1">
    <location>
        <begin position="125"/>
        <end position="240"/>
    </location>
</feature>
<evidence type="ECO:0000313" key="2">
    <source>
        <dbReference type="EMBL" id="RIA45483.1"/>
    </source>
</evidence>
<protein>
    <submittedName>
        <fullName evidence="2">Uncharacterized protein</fullName>
    </submittedName>
</protein>
<gene>
    <name evidence="2" type="ORF">BXY53_2770</name>
</gene>
<dbReference type="OrthoDB" id="8076130at2"/>
<comment type="caution">
    <text evidence="2">The sequence shown here is derived from an EMBL/GenBank/DDBJ whole genome shotgun (WGS) entry which is preliminary data.</text>
</comment>
<dbReference type="Proteomes" id="UP000266273">
    <property type="component" value="Unassembled WGS sequence"/>
</dbReference>
<sequence length="388" mass="43306">MEFSPEKSPAEIRARVLRERGRLKSPWFRAFWSILLSDLTNAEVRTAMIVLGHADSGTAAGARPSQQTIAAIRRTDRKRVKAELRSLETAKVLSARREGDGRGRKVTYDFIPDQTVKELERAMAKDGDTHEAAESTWGQAEPKAESTWGQNEPKFTQDDAIAPGDTPKKERHSAPRSENEWRHATSSRNADDGRGAQRPRRGATRPQKGGDTPPRSAPDLPPTFSRAHADGAAAPLGTPHAPSSLSAGVWYEGHVLKADNAFKAWLRQIAPEIKPHVLLQKIGAQMYPPHWQDERPHELERHVRYLAPRVAAAIALAESFAAFWKRYPVKKKGRREAEQLWAALSEDERRAATEAIPDYIAARDSAGHGYADAQTYLRERHWQLVEAA</sequence>
<dbReference type="AlphaFoldDB" id="A0A397PAS0"/>
<evidence type="ECO:0000256" key="1">
    <source>
        <dbReference type="SAM" id="MobiDB-lite"/>
    </source>
</evidence>
<dbReference type="EMBL" id="QXDF01000005">
    <property type="protein sequence ID" value="RIA45483.1"/>
    <property type="molecule type" value="Genomic_DNA"/>
</dbReference>
<dbReference type="RefSeq" id="WP_119062592.1">
    <property type="nucleotide sequence ID" value="NZ_QXDF01000005.1"/>
</dbReference>
<feature type="compositionally biased region" description="Basic and acidic residues" evidence="1">
    <location>
        <begin position="166"/>
        <end position="195"/>
    </location>
</feature>
<keyword evidence="3" id="KW-1185">Reference proteome</keyword>
<proteinExistence type="predicted"/>